<sequence>MPAVGTGSPASSLYNLYNMNNLKVNPLELPEIISPVGDFLERNDLLNCIRVSKTFHSTLIGHIWKDVLVAESYSRCPTGETLQKHKKYIEAITFRSDDEPDAFLRLIMKCFDIPYEYWSLQGCDRLQFIAFEGWNCYEPNDHLNLLLKNHNSTITRLCFKNTQTSRELWETLLGCTNLERLEVSDEDIDDEIDVFLQVCKKIKYLYLNGLSLNRLPASFLSNEDSDYNLSNIHTLSLKNIRVYSQDSYTKAYCLGVLVRRCSGLRVLEFFDSYESFSFQYEQYGDVFYKEVFLQHPWTQDNLSELILTNAQLKDESTARLLRRMPGLKRLDIFREVGQLSLQELLSDKQEAFDNGQMVWKTRPQKLCETVERLVVELDDGNEGVAQAILSICPLLKKFVGPKITMTEIANGAEWVCTGLTELTVYLEVDIDQETTEGMEKTRSVFKQLGKLTQLRSLKLTKRDSNDSETRALDLRLRTGLDELANLKWLRVLSFSNDDHQEIDLEEATWIVENWPRIKYWNGKLMCDLLAPHNIDIGQKD</sequence>
<dbReference type="InParanoid" id="A0A1Y2H4F5"/>
<comment type="caution">
    <text evidence="1">The sequence shown here is derived from an EMBL/GenBank/DDBJ whole genome shotgun (WGS) entry which is preliminary data.</text>
</comment>
<reference evidence="1 2" key="1">
    <citation type="submission" date="2016-07" db="EMBL/GenBank/DDBJ databases">
        <title>Pervasive Adenine N6-methylation of Active Genes in Fungi.</title>
        <authorList>
            <consortium name="DOE Joint Genome Institute"/>
            <person name="Mondo S.J."/>
            <person name="Dannebaum R.O."/>
            <person name="Kuo R.C."/>
            <person name="Labutti K."/>
            <person name="Haridas S."/>
            <person name="Kuo A."/>
            <person name="Salamov A."/>
            <person name="Ahrendt S.R."/>
            <person name="Lipzen A."/>
            <person name="Sullivan W."/>
            <person name="Andreopoulos W.B."/>
            <person name="Clum A."/>
            <person name="Lindquist E."/>
            <person name="Daum C."/>
            <person name="Ramamoorthy G.K."/>
            <person name="Gryganskyi A."/>
            <person name="Culley D."/>
            <person name="Magnuson J.K."/>
            <person name="James T.Y."/>
            <person name="O'Malley M.A."/>
            <person name="Stajich J.E."/>
            <person name="Spatafora J.W."/>
            <person name="Visel A."/>
            <person name="Grigoriev I.V."/>
        </authorList>
    </citation>
    <scope>NUCLEOTIDE SEQUENCE [LARGE SCALE GENOMIC DNA]</scope>
    <source>
        <strain evidence="1 2">NRRL 3116</strain>
    </source>
</reference>
<organism evidence="1 2">
    <name type="scientific">Lobosporangium transversale</name>
    <dbReference type="NCBI Taxonomy" id="64571"/>
    <lineage>
        <taxon>Eukaryota</taxon>
        <taxon>Fungi</taxon>
        <taxon>Fungi incertae sedis</taxon>
        <taxon>Mucoromycota</taxon>
        <taxon>Mortierellomycotina</taxon>
        <taxon>Mortierellomycetes</taxon>
        <taxon>Mortierellales</taxon>
        <taxon>Mortierellaceae</taxon>
        <taxon>Lobosporangium</taxon>
    </lineage>
</organism>
<dbReference type="EMBL" id="MCFF01000001">
    <property type="protein sequence ID" value="ORZ28871.1"/>
    <property type="molecule type" value="Genomic_DNA"/>
</dbReference>
<dbReference type="Gene3D" id="3.80.10.10">
    <property type="entry name" value="Ribonuclease Inhibitor"/>
    <property type="match status" value="1"/>
</dbReference>
<dbReference type="RefSeq" id="XP_021886544.1">
    <property type="nucleotide sequence ID" value="XM_022022458.1"/>
</dbReference>
<proteinExistence type="predicted"/>
<evidence type="ECO:0000313" key="2">
    <source>
        <dbReference type="Proteomes" id="UP000193648"/>
    </source>
</evidence>
<protein>
    <recommendedName>
        <fullName evidence="3">F-box domain-containing protein</fullName>
    </recommendedName>
</protein>
<gene>
    <name evidence="1" type="ORF">BCR41DRAFT_344212</name>
</gene>
<dbReference type="InterPro" id="IPR032675">
    <property type="entry name" value="LRR_dom_sf"/>
</dbReference>
<accession>A0A1Y2H4F5</accession>
<dbReference type="GeneID" id="33564302"/>
<dbReference type="SUPFAM" id="SSF52047">
    <property type="entry name" value="RNI-like"/>
    <property type="match status" value="1"/>
</dbReference>
<evidence type="ECO:0008006" key="3">
    <source>
        <dbReference type="Google" id="ProtNLM"/>
    </source>
</evidence>
<keyword evidence="2" id="KW-1185">Reference proteome</keyword>
<name>A0A1Y2H4F5_9FUNG</name>
<dbReference type="AlphaFoldDB" id="A0A1Y2H4F5"/>
<evidence type="ECO:0000313" key="1">
    <source>
        <dbReference type="EMBL" id="ORZ28871.1"/>
    </source>
</evidence>
<dbReference type="OrthoDB" id="2354556at2759"/>
<dbReference type="Proteomes" id="UP000193648">
    <property type="component" value="Unassembled WGS sequence"/>
</dbReference>